<feature type="compositionally biased region" description="Basic and acidic residues" evidence="1">
    <location>
        <begin position="403"/>
        <end position="427"/>
    </location>
</feature>
<accession>A0A6A6GAV8</accession>
<feature type="compositionally biased region" description="Low complexity" evidence="1">
    <location>
        <begin position="499"/>
        <end position="511"/>
    </location>
</feature>
<feature type="region of interest" description="Disordered" evidence="1">
    <location>
        <begin position="499"/>
        <end position="542"/>
    </location>
</feature>
<feature type="region of interest" description="Disordered" evidence="1">
    <location>
        <begin position="306"/>
        <end position="461"/>
    </location>
</feature>
<reference evidence="3" key="1">
    <citation type="journal article" date="2020" name="Stud. Mycol.">
        <title>101 Dothideomycetes genomes: A test case for predicting lifestyles and emergence of pathogens.</title>
        <authorList>
            <person name="Haridas S."/>
            <person name="Albert R."/>
            <person name="Binder M."/>
            <person name="Bloem J."/>
            <person name="LaButti K."/>
            <person name="Salamov A."/>
            <person name="Andreopoulos B."/>
            <person name="Baker S."/>
            <person name="Barry K."/>
            <person name="Bills G."/>
            <person name="Bluhm B."/>
            <person name="Cannon C."/>
            <person name="Castanera R."/>
            <person name="Culley D."/>
            <person name="Daum C."/>
            <person name="Ezra D."/>
            <person name="Gonzalez J."/>
            <person name="Henrissat B."/>
            <person name="Kuo A."/>
            <person name="Liang C."/>
            <person name="Lipzen A."/>
            <person name="Lutzoni F."/>
            <person name="Magnuson J."/>
            <person name="Mondo S."/>
            <person name="Nolan M."/>
            <person name="Ohm R."/>
            <person name="Pangilinan J."/>
            <person name="Park H.-J."/>
            <person name="Ramirez L."/>
            <person name="Alfaro M."/>
            <person name="Sun H."/>
            <person name="Tritt A."/>
            <person name="Yoshinaga Y."/>
            <person name="Zwiers L.-H."/>
            <person name="Turgeon B."/>
            <person name="Goodwin S."/>
            <person name="Spatafora J."/>
            <person name="Crous P."/>
            <person name="Grigoriev I."/>
        </authorList>
    </citation>
    <scope>NUCLEOTIDE SEQUENCE [LARGE SCALE GENOMIC DNA]</scope>
    <source>
        <strain evidence="3">CECT 20119</strain>
    </source>
</reference>
<proteinExistence type="predicted"/>
<evidence type="ECO:0000313" key="2">
    <source>
        <dbReference type="EMBL" id="KAF2222510.1"/>
    </source>
</evidence>
<keyword evidence="3" id="KW-1185">Reference proteome</keyword>
<evidence type="ECO:0000256" key="1">
    <source>
        <dbReference type="SAM" id="MobiDB-lite"/>
    </source>
</evidence>
<evidence type="ECO:0000313" key="3">
    <source>
        <dbReference type="Proteomes" id="UP000799538"/>
    </source>
</evidence>
<gene>
    <name evidence="2" type="ORF">BDZ85DRAFT_263782</name>
</gene>
<dbReference type="AlphaFoldDB" id="A0A6A6GAV8"/>
<sequence>MASTIASTSSSPVNDSAPKPPTFGDLPVELFEIILGHIYRSDAKSLRLVNKTFEGKISPYFFRSVVVPFNSELQDMVKRDIQARNGESGKGKGKRPAIDDDHVLAEESSLPWMKSLAADDDTYRGHGYKVFSGFGRHIRNFGMSFEVTEEDLRRPPSKVLLDHHESFYGSYEWPPENYRRFDKLASLERTADEISHLRDAMEHLKNVKALGLSLNNGLGWLSCDETTDQMSERPPIFGNVFPIPRVSDATTFSLPPVSAIIENRILSPRTRLAAQALTVVRDRMREITDFLPFNERAVRRNYFGEQAARVNDPPQPPVPRRNNAPPNADRARNPGNARPFMPDFGNRAQGAVGPDTGGADNEHPGVPNTTNPGENTVVDNGEPQRRLRTRATTRGQLPELDLNLDHPIDHIDGQTDRGGPADRDGPRRRGRHGGARGRGGGVPGTARAPIFHEGGDDADQHLDLVNPQAQDRGRRESHNRVASLPPLHWSQIAAGITQAGAAGRNRGGQPATVRNVAEDPLDPEAFNREGDSSLAGAPKERLLNPAQLNQTQKEWLLEADWAMRAFLQSYMLSMVDNKRIFQNVTVFNFAFLSSRFLPTLSRRDFWSSFPALEKVTLHISPDWRFMERAGQEILDRPIAPSEACDSLFWLLHNFVGKIATLKELDVGWVSNVRASGRLSDLTSALPGPVVLLEELYSTDQHLLIDLPYVQHLTLTNCYFTHGVLKSFIRHIQSESLSRLSLQNVSLTADCIPRLLQMTNRPTRNANGLLPVTGPKIRATSWVALLNDVAPVKVMEELESLDEIEEPRLLDRIDLSRCGYVASAASANRDFDDNHAAQDANGQGAFPFARRLLSALLASMRNERGSTNMRSDDPNLAYSVSDLRSKEDERLELDFGMTFGDEFDGSSDSDEADHRVDINGWGLGGSQLFSGSLERD</sequence>
<name>A0A6A6GAV8_9PEZI</name>
<dbReference type="EMBL" id="ML992508">
    <property type="protein sequence ID" value="KAF2222510.1"/>
    <property type="molecule type" value="Genomic_DNA"/>
</dbReference>
<protein>
    <recommendedName>
        <fullName evidence="4">F-box domain-containing protein</fullName>
    </recommendedName>
</protein>
<dbReference type="OrthoDB" id="4194555at2759"/>
<organism evidence="2 3">
    <name type="scientific">Elsinoe ampelina</name>
    <dbReference type="NCBI Taxonomy" id="302913"/>
    <lineage>
        <taxon>Eukaryota</taxon>
        <taxon>Fungi</taxon>
        <taxon>Dikarya</taxon>
        <taxon>Ascomycota</taxon>
        <taxon>Pezizomycotina</taxon>
        <taxon>Dothideomycetes</taxon>
        <taxon>Dothideomycetidae</taxon>
        <taxon>Myriangiales</taxon>
        <taxon>Elsinoaceae</taxon>
        <taxon>Elsinoe</taxon>
    </lineage>
</organism>
<evidence type="ECO:0008006" key="4">
    <source>
        <dbReference type="Google" id="ProtNLM"/>
    </source>
</evidence>
<feature type="compositionally biased region" description="Low complexity" evidence="1">
    <location>
        <begin position="320"/>
        <end position="339"/>
    </location>
</feature>
<feature type="region of interest" description="Disordered" evidence="1">
    <location>
        <begin position="1"/>
        <end position="21"/>
    </location>
</feature>
<feature type="compositionally biased region" description="Polar residues" evidence="1">
    <location>
        <begin position="1"/>
        <end position="14"/>
    </location>
</feature>
<dbReference type="Proteomes" id="UP000799538">
    <property type="component" value="Unassembled WGS sequence"/>
</dbReference>
<feature type="compositionally biased region" description="Polar residues" evidence="1">
    <location>
        <begin position="367"/>
        <end position="378"/>
    </location>
</feature>